<comment type="caution">
    <text evidence="2">The sequence shown here is derived from an EMBL/GenBank/DDBJ whole genome shotgun (WGS) entry which is preliminary data.</text>
</comment>
<gene>
    <name evidence="2" type="ORF">MSPICULIGERA_LOCUS20986</name>
</gene>
<organism evidence="2 3">
    <name type="scientific">Mesorhabditis spiculigera</name>
    <dbReference type="NCBI Taxonomy" id="96644"/>
    <lineage>
        <taxon>Eukaryota</taxon>
        <taxon>Metazoa</taxon>
        <taxon>Ecdysozoa</taxon>
        <taxon>Nematoda</taxon>
        <taxon>Chromadorea</taxon>
        <taxon>Rhabditida</taxon>
        <taxon>Rhabditina</taxon>
        <taxon>Rhabditomorpha</taxon>
        <taxon>Rhabditoidea</taxon>
        <taxon>Rhabditidae</taxon>
        <taxon>Mesorhabditinae</taxon>
        <taxon>Mesorhabditis</taxon>
    </lineage>
</organism>
<feature type="non-terminal residue" evidence="2">
    <location>
        <position position="111"/>
    </location>
</feature>
<evidence type="ECO:0000313" key="3">
    <source>
        <dbReference type="Proteomes" id="UP001177023"/>
    </source>
</evidence>
<name>A0AA36D8Q7_9BILA</name>
<evidence type="ECO:0000256" key="1">
    <source>
        <dbReference type="SAM" id="SignalP"/>
    </source>
</evidence>
<feature type="signal peptide" evidence="1">
    <location>
        <begin position="1"/>
        <end position="23"/>
    </location>
</feature>
<protein>
    <submittedName>
        <fullName evidence="2">Uncharacterized protein</fullName>
    </submittedName>
</protein>
<accession>A0AA36D8Q7</accession>
<sequence length="111" mass="12761">MLSYRQYCFFVLTLLCLFGLIEAQYGYNRYASYGRYNNNYYPNQYYGRQQSNWGYNRGGYGSYGNYGNYGVNRGYYAQPAGGGLFSRGPNPQGFFVFCEGKACQGRNFLMG</sequence>
<dbReference type="EMBL" id="CATQJA010002664">
    <property type="protein sequence ID" value="CAJ0582856.1"/>
    <property type="molecule type" value="Genomic_DNA"/>
</dbReference>
<reference evidence="2" key="1">
    <citation type="submission" date="2023-06" db="EMBL/GenBank/DDBJ databases">
        <authorList>
            <person name="Delattre M."/>
        </authorList>
    </citation>
    <scope>NUCLEOTIDE SEQUENCE</scope>
    <source>
        <strain evidence="2">AF72</strain>
    </source>
</reference>
<proteinExistence type="predicted"/>
<dbReference type="Proteomes" id="UP001177023">
    <property type="component" value="Unassembled WGS sequence"/>
</dbReference>
<keyword evidence="3" id="KW-1185">Reference proteome</keyword>
<feature type="chain" id="PRO_5041306708" evidence="1">
    <location>
        <begin position="24"/>
        <end position="111"/>
    </location>
</feature>
<keyword evidence="1" id="KW-0732">Signal</keyword>
<evidence type="ECO:0000313" key="2">
    <source>
        <dbReference type="EMBL" id="CAJ0582856.1"/>
    </source>
</evidence>
<dbReference type="AlphaFoldDB" id="A0AA36D8Q7"/>